<dbReference type="RefSeq" id="WP_255929459.1">
    <property type="nucleotide sequence ID" value="NZ_JANFNH010000021.1"/>
</dbReference>
<organism evidence="2 3">
    <name type="scientific">Streptantibioticus rubrisoli</name>
    <dbReference type="NCBI Taxonomy" id="1387313"/>
    <lineage>
        <taxon>Bacteria</taxon>
        <taxon>Bacillati</taxon>
        <taxon>Actinomycetota</taxon>
        <taxon>Actinomycetes</taxon>
        <taxon>Kitasatosporales</taxon>
        <taxon>Streptomycetaceae</taxon>
        <taxon>Streptantibioticus</taxon>
    </lineage>
</organism>
<gene>
    <name evidence="2" type="ORF">NON19_18435</name>
</gene>
<sequence length="57" mass="6404">MPETAPAPASSDNRIKSLTPKWLSRGLTIRVFIYLVGAHLFAAFLYLLFWLGTRASH</sequence>
<protein>
    <submittedName>
        <fullName evidence="2">DUF6126 family protein</fullName>
    </submittedName>
</protein>
<reference evidence="2 3" key="1">
    <citation type="submission" date="2022-06" db="EMBL/GenBank/DDBJ databases">
        <title>Draft genome sequence of type strain Streptomyces rubrisoli DSM 42083.</title>
        <authorList>
            <person name="Duangmal K."/>
            <person name="Klaysubun C."/>
        </authorList>
    </citation>
    <scope>NUCLEOTIDE SEQUENCE [LARGE SCALE GENOMIC DNA]</scope>
    <source>
        <strain evidence="2 3">DSM 42083</strain>
    </source>
</reference>
<keyword evidence="1" id="KW-0812">Transmembrane</keyword>
<evidence type="ECO:0000313" key="2">
    <source>
        <dbReference type="EMBL" id="MCQ4043948.1"/>
    </source>
</evidence>
<dbReference type="InterPro" id="IPR046129">
    <property type="entry name" value="DUF6126"/>
</dbReference>
<dbReference type="EMBL" id="JANFNH010000021">
    <property type="protein sequence ID" value="MCQ4043948.1"/>
    <property type="molecule type" value="Genomic_DNA"/>
</dbReference>
<evidence type="ECO:0000256" key="1">
    <source>
        <dbReference type="SAM" id="Phobius"/>
    </source>
</evidence>
<keyword evidence="3" id="KW-1185">Reference proteome</keyword>
<keyword evidence="1" id="KW-1133">Transmembrane helix</keyword>
<accession>A0ABT1PI78</accession>
<dbReference type="Proteomes" id="UP001206206">
    <property type="component" value="Unassembled WGS sequence"/>
</dbReference>
<keyword evidence="1" id="KW-0472">Membrane</keyword>
<proteinExistence type="predicted"/>
<feature type="transmembrane region" description="Helical" evidence="1">
    <location>
        <begin position="31"/>
        <end position="51"/>
    </location>
</feature>
<evidence type="ECO:0000313" key="3">
    <source>
        <dbReference type="Proteomes" id="UP001206206"/>
    </source>
</evidence>
<comment type="caution">
    <text evidence="2">The sequence shown here is derived from an EMBL/GenBank/DDBJ whole genome shotgun (WGS) entry which is preliminary data.</text>
</comment>
<dbReference type="Pfam" id="PF19621">
    <property type="entry name" value="DUF6126"/>
    <property type="match status" value="1"/>
</dbReference>
<name>A0ABT1PI78_9ACTN</name>